<dbReference type="PANTHER" id="PTHR45677">
    <property type="entry name" value="GLUTAMATE DECARBOXYLASE-RELATED"/>
    <property type="match status" value="1"/>
</dbReference>
<keyword evidence="7" id="KW-0032">Aminotransferase</keyword>
<keyword evidence="3" id="KW-0210">Decarboxylase</keyword>
<evidence type="ECO:0000256" key="1">
    <source>
        <dbReference type="ARBA" id="ARBA00001933"/>
    </source>
</evidence>
<evidence type="ECO:0000313" key="8">
    <source>
        <dbReference type="Proteomes" id="UP001199314"/>
    </source>
</evidence>
<dbReference type="InterPro" id="IPR021115">
    <property type="entry name" value="Pyridoxal-P_BS"/>
</dbReference>
<evidence type="ECO:0000256" key="2">
    <source>
        <dbReference type="ARBA" id="ARBA00009533"/>
    </source>
</evidence>
<keyword evidence="5 6" id="KW-0456">Lyase</keyword>
<organism evidence="7 8">
    <name type="scientific">Psychroflexus longus</name>
    <dbReference type="NCBI Taxonomy" id="2873596"/>
    <lineage>
        <taxon>Bacteria</taxon>
        <taxon>Pseudomonadati</taxon>
        <taxon>Bacteroidota</taxon>
        <taxon>Flavobacteriia</taxon>
        <taxon>Flavobacteriales</taxon>
        <taxon>Flavobacteriaceae</taxon>
        <taxon>Psychroflexus</taxon>
    </lineage>
</organism>
<dbReference type="Pfam" id="PF00282">
    <property type="entry name" value="Pyridoxal_deC"/>
    <property type="match status" value="1"/>
</dbReference>
<keyword evidence="8" id="KW-1185">Reference proteome</keyword>
<dbReference type="InterPro" id="IPR002129">
    <property type="entry name" value="PyrdxlP-dep_de-COase"/>
</dbReference>
<sequence length="459" mass="51646">MQADLELFQKISDKLLTHEKKNGVVKPIKAEKLLDILDLDLSPEGINQNTLESLLEEVVLSTPRTSTKLFFNQLFGGRNNKGTLGELLAVMLNNSMYTYKVGGPQVGIEKVIISKVCEMLNFGKNADGTFPPGGSMSNFMAMLMARDAYNRDIKFEGVSEKMVIYTSSASHYSITKNAMFGGIGINQIRNVKVDEFGKMIPEALQKQIESDIKDGLKPFFVNATAGTTVLGAFDDINAIHDITKNYENLWLHVDGAYCGSVIFSETYKHLVDGVEKADSFSFNAHKMLNVPLSCSILITKEKHNLKHSFACEADYLYQTDDDEYNLGKTSLQCGRRNDALKFWTLWKSVGTKGLESMIDQQFSLAETARNYVENHPDYKLYSYEDSISVCFNYKNVDPKDLCNSLYEDGKLMVGYGEFQGEVFVRLVTINSNNKSDDIMNFFKVLETYVEEKESQLISV</sequence>
<gene>
    <name evidence="7" type="ORF">LB452_08035</name>
</gene>
<dbReference type="Gene3D" id="3.40.640.10">
    <property type="entry name" value="Type I PLP-dependent aspartate aminotransferase-like (Major domain)"/>
    <property type="match status" value="1"/>
</dbReference>
<name>A0ABS7XJE8_9FLAO</name>
<dbReference type="PANTHER" id="PTHR45677:SF8">
    <property type="entry name" value="CYSTEINE SULFINIC ACID DECARBOXYLASE"/>
    <property type="match status" value="1"/>
</dbReference>
<evidence type="ECO:0000256" key="4">
    <source>
        <dbReference type="ARBA" id="ARBA00022898"/>
    </source>
</evidence>
<reference evidence="8" key="1">
    <citation type="submission" date="2023-07" db="EMBL/GenBank/DDBJ databases">
        <title>Novel species isolated from saline lakes on Tibetan Plateau.</title>
        <authorList>
            <person name="Lu H."/>
        </authorList>
    </citation>
    <scope>NUCLEOTIDE SEQUENCE [LARGE SCALE GENOMIC DNA]</scope>
    <source>
        <strain evidence="8">CAK8W</strain>
    </source>
</reference>
<keyword evidence="4 6" id="KW-0663">Pyridoxal phosphate</keyword>
<comment type="cofactor">
    <cofactor evidence="1 6">
        <name>pyridoxal 5'-phosphate</name>
        <dbReference type="ChEBI" id="CHEBI:597326"/>
    </cofactor>
</comment>
<evidence type="ECO:0000256" key="3">
    <source>
        <dbReference type="ARBA" id="ARBA00022793"/>
    </source>
</evidence>
<dbReference type="Proteomes" id="UP001199314">
    <property type="component" value="Unassembled WGS sequence"/>
</dbReference>
<dbReference type="EMBL" id="JAIQZE010000007">
    <property type="protein sequence ID" value="MBZ9778870.1"/>
    <property type="molecule type" value="Genomic_DNA"/>
</dbReference>
<proteinExistence type="inferred from homology"/>
<keyword evidence="7" id="KW-0808">Transferase</keyword>
<comment type="similarity">
    <text evidence="2 6">Belongs to the group II decarboxylase family.</text>
</comment>
<dbReference type="GO" id="GO:0008483">
    <property type="term" value="F:transaminase activity"/>
    <property type="evidence" value="ECO:0007669"/>
    <property type="project" value="UniProtKB-KW"/>
</dbReference>
<comment type="caution">
    <text evidence="7">The sequence shown here is derived from an EMBL/GenBank/DDBJ whole genome shotgun (WGS) entry which is preliminary data.</text>
</comment>
<evidence type="ECO:0000256" key="5">
    <source>
        <dbReference type="ARBA" id="ARBA00023239"/>
    </source>
</evidence>
<accession>A0ABS7XJE8</accession>
<protein>
    <submittedName>
        <fullName evidence="7">Aminotransferase class V-fold PLP-dependent enzyme</fullName>
    </submittedName>
</protein>
<dbReference type="SUPFAM" id="SSF53383">
    <property type="entry name" value="PLP-dependent transferases"/>
    <property type="match status" value="1"/>
</dbReference>
<dbReference type="InterPro" id="IPR015424">
    <property type="entry name" value="PyrdxlP-dep_Trfase"/>
</dbReference>
<evidence type="ECO:0000256" key="6">
    <source>
        <dbReference type="RuleBase" id="RU000382"/>
    </source>
</evidence>
<dbReference type="RefSeq" id="WP_224461221.1">
    <property type="nucleotide sequence ID" value="NZ_JAIQZE010000007.1"/>
</dbReference>
<dbReference type="PROSITE" id="PS00392">
    <property type="entry name" value="DDC_GAD_HDC_YDC"/>
    <property type="match status" value="1"/>
</dbReference>
<dbReference type="InterPro" id="IPR015421">
    <property type="entry name" value="PyrdxlP-dep_Trfase_major"/>
</dbReference>
<dbReference type="Gene3D" id="3.90.1150.170">
    <property type="match status" value="1"/>
</dbReference>
<evidence type="ECO:0000313" key="7">
    <source>
        <dbReference type="EMBL" id="MBZ9778870.1"/>
    </source>
</evidence>